<dbReference type="InterPro" id="IPR027417">
    <property type="entry name" value="P-loop_NTPase"/>
</dbReference>
<reference evidence="9" key="1">
    <citation type="submission" date="2023-03" db="EMBL/GenBank/DDBJ databases">
        <authorList>
            <person name="Steffen K."/>
            <person name="Cardenas P."/>
        </authorList>
    </citation>
    <scope>NUCLEOTIDE SEQUENCE</scope>
</reference>
<dbReference type="GO" id="GO:0042254">
    <property type="term" value="P:ribosome biogenesis"/>
    <property type="evidence" value="ECO:0007669"/>
    <property type="project" value="UniProtKB-KW"/>
</dbReference>
<dbReference type="InterPro" id="IPR032859">
    <property type="entry name" value="KH_dom-like"/>
</dbReference>
<dbReference type="InterPro" id="IPR016484">
    <property type="entry name" value="GTPase_Der"/>
</dbReference>
<name>A0AA35SMA1_GEOBA</name>
<evidence type="ECO:0000313" key="10">
    <source>
        <dbReference type="Proteomes" id="UP001174909"/>
    </source>
</evidence>
<evidence type="ECO:0000256" key="3">
    <source>
        <dbReference type="ARBA" id="ARBA00022517"/>
    </source>
</evidence>
<comment type="function">
    <text evidence="7">GTPase that plays an essential role in the late steps of ribosome biogenesis.</text>
</comment>
<protein>
    <recommendedName>
        <fullName evidence="2 7">GTPase Der</fullName>
    </recommendedName>
</protein>
<dbReference type="PANTHER" id="PTHR43834">
    <property type="entry name" value="GTPASE DER"/>
    <property type="match status" value="1"/>
</dbReference>
<evidence type="ECO:0000256" key="4">
    <source>
        <dbReference type="ARBA" id="ARBA00022737"/>
    </source>
</evidence>
<evidence type="ECO:0000256" key="2">
    <source>
        <dbReference type="ARBA" id="ARBA00020953"/>
    </source>
</evidence>
<dbReference type="GO" id="GO:0005525">
    <property type="term" value="F:GTP binding"/>
    <property type="evidence" value="ECO:0007669"/>
    <property type="project" value="UniProtKB-KW"/>
</dbReference>
<dbReference type="SUPFAM" id="SSF52540">
    <property type="entry name" value="P-loop containing nucleoside triphosphate hydrolases"/>
    <property type="match status" value="2"/>
</dbReference>
<gene>
    <name evidence="9" type="ORF">GBAR_LOCUS18463</name>
</gene>
<dbReference type="Gene3D" id="3.40.50.300">
    <property type="entry name" value="P-loop containing nucleotide triphosphate hydrolases"/>
    <property type="match status" value="2"/>
</dbReference>
<comment type="caution">
    <text evidence="9">The sequence shown here is derived from an EMBL/GenBank/DDBJ whole genome shotgun (WGS) entry which is preliminary data.</text>
</comment>
<dbReference type="Pfam" id="PF14714">
    <property type="entry name" value="KH_dom-like"/>
    <property type="match status" value="1"/>
</dbReference>
<sequence length="404" mass="45792">MCEVWWDDYRFILIDTGGLETKPEGHINERVQEQAEMAVSDADVVVFMTDVTDGLTPTDHLVVDRLRRTFKPVILTVNKVDNESRELSAAEFYQLGFDDPLLISAYHNLGVYQLMERICALLPYPEEPTEEEAEDPAAGALNLAIVGRTNVGKSMMLNSILGEERSIVSPEAGTTRDALDTAFSYDGNDVVLVDTAGIRRRGQVQRGIEQYSVIRAVNAVSRSDITLLVTDATEMATAQDAHIAGLAWDMCRGLVVVVNKWDLARDGDRYAQHRAEARVKTRLHFMPYVPVCFTSALHGQGINVVMRTVLELRQERSRFVPARELQYMLADALASHTPPPVKRRPRERLFISRVRQVGVNPPTFLFTVNSPDLVHFSYQRYLENRIRDTFGFDRTHLRLVFKRQ</sequence>
<dbReference type="Proteomes" id="UP001174909">
    <property type="component" value="Unassembled WGS sequence"/>
</dbReference>
<keyword evidence="4 7" id="KW-0677">Repeat</keyword>
<dbReference type="InterPro" id="IPR015946">
    <property type="entry name" value="KH_dom-like_a/b"/>
</dbReference>
<dbReference type="PIRSF" id="PIRSF006485">
    <property type="entry name" value="GTP-binding_EngA"/>
    <property type="match status" value="1"/>
</dbReference>
<dbReference type="Gene3D" id="3.30.300.20">
    <property type="match status" value="1"/>
</dbReference>
<comment type="similarity">
    <text evidence="1 7">Belongs to the TRAFAC class TrmE-Era-EngA-EngB-Septin-like GTPase superfamily. EngA (Der) GTPase family.</text>
</comment>
<evidence type="ECO:0000256" key="5">
    <source>
        <dbReference type="ARBA" id="ARBA00022741"/>
    </source>
</evidence>
<dbReference type="NCBIfam" id="TIGR03594">
    <property type="entry name" value="GTPase_EngA"/>
    <property type="match status" value="1"/>
</dbReference>
<dbReference type="InterPro" id="IPR006073">
    <property type="entry name" value="GTP-bd"/>
</dbReference>
<dbReference type="InterPro" id="IPR005225">
    <property type="entry name" value="Small_GTP-bd"/>
</dbReference>
<keyword evidence="5 7" id="KW-0547">Nucleotide-binding</keyword>
<dbReference type="InterPro" id="IPR031166">
    <property type="entry name" value="G_ENGA"/>
</dbReference>
<dbReference type="CDD" id="cd01895">
    <property type="entry name" value="EngA2"/>
    <property type="match status" value="1"/>
</dbReference>
<dbReference type="EMBL" id="CASHTH010002619">
    <property type="protein sequence ID" value="CAI8032705.1"/>
    <property type="molecule type" value="Genomic_DNA"/>
</dbReference>
<evidence type="ECO:0000259" key="8">
    <source>
        <dbReference type="PROSITE" id="PS51712"/>
    </source>
</evidence>
<evidence type="ECO:0000256" key="6">
    <source>
        <dbReference type="ARBA" id="ARBA00023134"/>
    </source>
</evidence>
<keyword evidence="6 7" id="KW-0342">GTP-binding</keyword>
<keyword evidence="3" id="KW-0690">Ribosome biogenesis</keyword>
<evidence type="ECO:0000256" key="7">
    <source>
        <dbReference type="RuleBase" id="RU004481"/>
    </source>
</evidence>
<dbReference type="GO" id="GO:0043022">
    <property type="term" value="F:ribosome binding"/>
    <property type="evidence" value="ECO:0007669"/>
    <property type="project" value="TreeGrafter"/>
</dbReference>
<dbReference type="NCBIfam" id="TIGR00231">
    <property type="entry name" value="small_GTP"/>
    <property type="match status" value="1"/>
</dbReference>
<dbReference type="PANTHER" id="PTHR43834:SF6">
    <property type="entry name" value="GTPASE DER"/>
    <property type="match status" value="1"/>
</dbReference>
<organism evidence="9 10">
    <name type="scientific">Geodia barretti</name>
    <name type="common">Barrett's horny sponge</name>
    <dbReference type="NCBI Taxonomy" id="519541"/>
    <lineage>
        <taxon>Eukaryota</taxon>
        <taxon>Metazoa</taxon>
        <taxon>Porifera</taxon>
        <taxon>Demospongiae</taxon>
        <taxon>Heteroscleromorpha</taxon>
        <taxon>Tetractinellida</taxon>
        <taxon>Astrophorina</taxon>
        <taxon>Geodiidae</taxon>
        <taxon>Geodia</taxon>
    </lineage>
</organism>
<feature type="domain" description="EngA-type G" evidence="8">
    <location>
        <begin position="141"/>
        <end position="317"/>
    </location>
</feature>
<proteinExistence type="inferred from homology"/>
<dbReference type="AlphaFoldDB" id="A0AA35SMA1"/>
<dbReference type="PROSITE" id="PS51712">
    <property type="entry name" value="G_ENGA"/>
    <property type="match status" value="1"/>
</dbReference>
<dbReference type="Pfam" id="PF01926">
    <property type="entry name" value="MMR_HSR1"/>
    <property type="match status" value="2"/>
</dbReference>
<accession>A0AA35SMA1</accession>
<dbReference type="HAMAP" id="MF_00195">
    <property type="entry name" value="GTPase_Der"/>
    <property type="match status" value="1"/>
</dbReference>
<evidence type="ECO:0000256" key="1">
    <source>
        <dbReference type="ARBA" id="ARBA00008279"/>
    </source>
</evidence>
<keyword evidence="10" id="KW-1185">Reference proteome</keyword>
<dbReference type="FunFam" id="3.40.50.300:FF:000040">
    <property type="entry name" value="GTPase Der"/>
    <property type="match status" value="1"/>
</dbReference>
<evidence type="ECO:0000313" key="9">
    <source>
        <dbReference type="EMBL" id="CAI8032705.1"/>
    </source>
</evidence>